<evidence type="ECO:0000259" key="7">
    <source>
        <dbReference type="Pfam" id="PF01330"/>
    </source>
</evidence>
<dbReference type="Pfam" id="PF14520">
    <property type="entry name" value="HHH_5"/>
    <property type="match status" value="1"/>
</dbReference>
<feature type="domain" description="DNA helicase Holliday junction RuvA type" evidence="7">
    <location>
        <begin position="1"/>
        <end position="59"/>
    </location>
</feature>
<keyword evidence="8" id="KW-0378">Hydrolase</keyword>
<evidence type="ECO:0000256" key="1">
    <source>
        <dbReference type="ARBA" id="ARBA00022490"/>
    </source>
</evidence>
<dbReference type="Gene3D" id="2.40.50.140">
    <property type="entry name" value="Nucleic acid-binding proteins"/>
    <property type="match status" value="1"/>
</dbReference>
<evidence type="ECO:0000313" key="8">
    <source>
        <dbReference type="EMBL" id="BAL81212.1"/>
    </source>
</evidence>
<evidence type="ECO:0000256" key="6">
    <source>
        <dbReference type="HAMAP-Rule" id="MF_00031"/>
    </source>
</evidence>
<comment type="similarity">
    <text evidence="6">Belongs to the RuvA family.</text>
</comment>
<dbReference type="GO" id="GO:0048476">
    <property type="term" value="C:Holliday junction resolvase complex"/>
    <property type="evidence" value="ECO:0007669"/>
    <property type="project" value="UniProtKB-UniRule"/>
</dbReference>
<keyword evidence="9" id="KW-1185">Reference proteome</keyword>
<dbReference type="Pfam" id="PF01330">
    <property type="entry name" value="RuvA_N"/>
    <property type="match status" value="1"/>
</dbReference>
<dbReference type="RefSeq" id="WP_014453609.1">
    <property type="nucleotide sequence ID" value="NC_017096.1"/>
</dbReference>
<sequence length="187" mass="21236">MIKKLRGVIVEKDEDSVILDVKGIGFEVFVAHAETFEKGKDYEVYIFEDIKENEINLFGFLTKEELNFFKLIINKISGVGPKKALDILSSLSLDEITNAIKKGDHTPFLKVKGLGEKTAKRIVLEIGGELKKLEETKDENLEIITESLISLGFEKNRVKEVVKNLDKTKPIEEMMKEGIKKLSNEKH</sequence>
<comment type="subcellular location">
    <subcellularLocation>
        <location evidence="6">Cytoplasm</location>
    </subcellularLocation>
</comment>
<keyword evidence="8" id="KW-0347">Helicase</keyword>
<dbReference type="SUPFAM" id="SSF50249">
    <property type="entry name" value="Nucleic acid-binding proteins"/>
    <property type="match status" value="1"/>
</dbReference>
<dbReference type="GO" id="GO:0005737">
    <property type="term" value="C:cytoplasm"/>
    <property type="evidence" value="ECO:0007669"/>
    <property type="project" value="UniProtKB-SubCell"/>
</dbReference>
<keyword evidence="5 6" id="KW-0234">DNA repair</keyword>
<keyword evidence="8" id="KW-0067">ATP-binding</keyword>
<evidence type="ECO:0000313" key="9">
    <source>
        <dbReference type="Proteomes" id="UP000004793"/>
    </source>
</evidence>
<dbReference type="GO" id="GO:0006310">
    <property type="term" value="P:DNA recombination"/>
    <property type="evidence" value="ECO:0007669"/>
    <property type="project" value="UniProtKB-UniRule"/>
</dbReference>
<dbReference type="EMBL" id="AP012051">
    <property type="protein sequence ID" value="BAL81212.1"/>
    <property type="molecule type" value="Genomic_DNA"/>
</dbReference>
<dbReference type="GO" id="GO:0016787">
    <property type="term" value="F:hydrolase activity"/>
    <property type="evidence" value="ECO:0007669"/>
    <property type="project" value="UniProtKB-KW"/>
</dbReference>
<keyword evidence="8" id="KW-0547">Nucleotide-binding</keyword>
<dbReference type="InterPro" id="IPR010994">
    <property type="entry name" value="RuvA_2-like"/>
</dbReference>
<dbReference type="GO" id="GO:0000400">
    <property type="term" value="F:four-way junction DNA binding"/>
    <property type="evidence" value="ECO:0007669"/>
    <property type="project" value="UniProtKB-UniRule"/>
</dbReference>
<dbReference type="InterPro" id="IPR012340">
    <property type="entry name" value="NA-bd_OB-fold"/>
</dbReference>
<dbReference type="GO" id="GO:0005524">
    <property type="term" value="F:ATP binding"/>
    <property type="evidence" value="ECO:0007669"/>
    <property type="project" value="InterPro"/>
</dbReference>
<dbReference type="SUPFAM" id="SSF47781">
    <property type="entry name" value="RuvA domain 2-like"/>
    <property type="match status" value="1"/>
</dbReference>
<evidence type="ECO:0000256" key="2">
    <source>
        <dbReference type="ARBA" id="ARBA00022763"/>
    </source>
</evidence>
<comment type="subunit">
    <text evidence="6">Homotetramer. Forms an RuvA(8)-RuvB(12)-Holliday junction (HJ) complex. HJ DNA is sandwiched between 2 RuvA tetramers; dsDNA enters through RuvA and exits via RuvB. An RuvB hexamer assembles on each DNA strand where it exits the tetramer. Each RuvB hexamer is contacted by two RuvA subunits (via domain III) on 2 adjacent RuvB subunits; this complex drives branch migration. In the full resolvosome a probable DNA-RuvA(4)-RuvB(12)-RuvC(2) complex forms which resolves the HJ.</text>
</comment>
<dbReference type="KEGG" id="cex:CSE_10860"/>
<evidence type="ECO:0000256" key="4">
    <source>
        <dbReference type="ARBA" id="ARBA00023172"/>
    </source>
</evidence>
<dbReference type="Proteomes" id="UP000004793">
    <property type="component" value="Chromosome"/>
</dbReference>
<name>A0A7U6GF17_CALEA</name>
<evidence type="ECO:0000256" key="3">
    <source>
        <dbReference type="ARBA" id="ARBA00023125"/>
    </source>
</evidence>
<dbReference type="GO" id="GO:0009378">
    <property type="term" value="F:four-way junction helicase activity"/>
    <property type="evidence" value="ECO:0007669"/>
    <property type="project" value="InterPro"/>
</dbReference>
<protein>
    <recommendedName>
        <fullName evidence="6">Holliday junction branch migration complex subunit RuvA</fullName>
    </recommendedName>
</protein>
<dbReference type="HAMAP" id="MF_00031">
    <property type="entry name" value="DNA_HJ_migration_RuvA"/>
    <property type="match status" value="1"/>
</dbReference>
<comment type="caution">
    <text evidence="6">Lacks conserved residue(s) required for the propagation of feature annotation.</text>
</comment>
<dbReference type="AlphaFoldDB" id="A0A7U6GF17"/>
<keyword evidence="1 6" id="KW-0963">Cytoplasm</keyword>
<keyword evidence="4 6" id="KW-0233">DNA recombination</keyword>
<organism evidence="8 9">
    <name type="scientific">Caldisericum exile (strain DSM 21853 / NBRC 104410 / AZM16c01)</name>
    <dbReference type="NCBI Taxonomy" id="511051"/>
    <lineage>
        <taxon>Bacteria</taxon>
        <taxon>Pseudomonadati</taxon>
        <taxon>Caldisericota/Cryosericota group</taxon>
        <taxon>Caldisericota</taxon>
        <taxon>Caldisericia</taxon>
        <taxon>Caldisericales</taxon>
        <taxon>Caldisericaceae</taxon>
        <taxon>Caldisericum</taxon>
    </lineage>
</organism>
<dbReference type="InterPro" id="IPR013849">
    <property type="entry name" value="DNA_helicase_Holl-junc_RuvA_I"/>
</dbReference>
<comment type="function">
    <text evidence="6">The RuvA-RuvB-RuvC complex processes Holliday junction (HJ) DNA during genetic recombination and DNA repair, while the RuvA-RuvB complex plays an important role in the rescue of blocked DNA replication forks via replication fork reversal (RFR). RuvA specifically binds to HJ cruciform DNA, conferring on it an open structure. The RuvB hexamer acts as an ATP-dependent pump, pulling dsDNA into and through the RuvAB complex. HJ branch migration allows RuvC to scan DNA until it finds its consensus sequence, where it cleaves and resolves the cruciform DNA.</text>
</comment>
<dbReference type="Gene3D" id="1.10.150.20">
    <property type="entry name" value="5' to 3' exonuclease, C-terminal subdomain"/>
    <property type="match status" value="1"/>
</dbReference>
<feature type="region of interest" description="Domain III" evidence="6">
    <location>
        <begin position="136"/>
        <end position="187"/>
    </location>
</feature>
<comment type="domain">
    <text evidence="6">Has three domains with a flexible linker between the domains II and III and assumes an 'L' shape. Domain III is highly mobile and contacts RuvB.</text>
</comment>
<reference evidence="8 9" key="1">
    <citation type="submission" date="2011-01" db="EMBL/GenBank/DDBJ databases">
        <title>Whole genome sequence of Caldisericum exile AZM16c01.</title>
        <authorList>
            <person name="Narita-Yamada S."/>
            <person name="Kawakoshi A."/>
            <person name="Nakamura S."/>
            <person name="Sasagawa M."/>
            <person name="Fukada J."/>
            <person name="Sekine M."/>
            <person name="Kato Y."/>
            <person name="Fukai R."/>
            <person name="Sasaki K."/>
            <person name="Hanamaki A."/>
            <person name="Narita H."/>
            <person name="Konno Y."/>
            <person name="Mori K."/>
            <person name="Yamazaki S."/>
            <person name="Suzuki K."/>
            <person name="Fujita N."/>
        </authorList>
    </citation>
    <scope>NUCLEOTIDE SEQUENCE [LARGE SCALE GENOMIC DNA]</scope>
    <source>
        <strain evidence="9">DSM 21853 / NBRC 104410 / AZM16c01</strain>
    </source>
</reference>
<dbReference type="OrthoDB" id="5293449at2"/>
<dbReference type="NCBIfam" id="TIGR00084">
    <property type="entry name" value="ruvA"/>
    <property type="match status" value="1"/>
</dbReference>
<accession>A0A7U6GF17</accession>
<keyword evidence="2 6" id="KW-0227">DNA damage</keyword>
<gene>
    <name evidence="6 8" type="primary">ruvA</name>
    <name evidence="8" type="ordered locus">CSE_10860</name>
</gene>
<dbReference type="GO" id="GO:0006281">
    <property type="term" value="P:DNA repair"/>
    <property type="evidence" value="ECO:0007669"/>
    <property type="project" value="UniProtKB-UniRule"/>
</dbReference>
<proteinExistence type="inferred from homology"/>
<evidence type="ECO:0000256" key="5">
    <source>
        <dbReference type="ARBA" id="ARBA00023204"/>
    </source>
</evidence>
<keyword evidence="3 6" id="KW-0238">DNA-binding</keyword>
<dbReference type="InterPro" id="IPR000085">
    <property type="entry name" value="RuvA"/>
</dbReference>